<accession>A0AAU9JMI8</accession>
<gene>
    <name evidence="1" type="ORF">BSTOLATCC_MIC45564</name>
</gene>
<name>A0AAU9JMI8_9CILI</name>
<dbReference type="EMBL" id="CAJZBQ010000045">
    <property type="protein sequence ID" value="CAG9328106.1"/>
    <property type="molecule type" value="Genomic_DNA"/>
</dbReference>
<protein>
    <submittedName>
        <fullName evidence="1">Uncharacterized protein</fullName>
    </submittedName>
</protein>
<proteinExistence type="predicted"/>
<keyword evidence="2" id="KW-1185">Reference proteome</keyword>
<dbReference type="GO" id="GO:0005615">
    <property type="term" value="C:extracellular space"/>
    <property type="evidence" value="ECO:0007669"/>
    <property type="project" value="TreeGrafter"/>
</dbReference>
<reference evidence="1" key="1">
    <citation type="submission" date="2021-09" db="EMBL/GenBank/DDBJ databases">
        <authorList>
            <consortium name="AG Swart"/>
            <person name="Singh M."/>
            <person name="Singh A."/>
            <person name="Seah K."/>
            <person name="Emmerich C."/>
        </authorList>
    </citation>
    <scope>NUCLEOTIDE SEQUENCE</scope>
    <source>
        <strain evidence="1">ATCC30299</strain>
    </source>
</reference>
<dbReference type="InterPro" id="IPR004245">
    <property type="entry name" value="DUF229"/>
</dbReference>
<sequence length="677" mass="78388">MKNYYTLALLIFIWIGFLVISPSFDNKKNIATPYQLKHSWMSNNTNTVPENLDFPEPILLDSTSDLEYLRDRLACLPTNWGYSKKDGDTIFPYKKYPKCSQINSKKANISLDYNSNLLKLECLNGAKGRYVSGNKPGFKLVNRVGNEWDVHSYPGHPAKLNSEEFILASCETFGKFDIPIMRPRYNETLHKLAKENTKAHKGILKKPITIVHIACDSLSRRHFIRKLPTTVAYLNSLNENSTHKVFDFKIHNIQDHASIENQVYVYSGINYLERMKQKNPYPPDLWNLLRVYGFISLMAMDSCNEQFAPVLGRDVPVDYTINEFYCAAVKYADFADLKDDINQQRCIGQKMAHDYILDYAWELLEIYPDTNKWINMHLDAGHESTGLHAITLDEELTAFLKKILSREEEVAIILEGDHGMRYGEWWSTEEAAVEWRLPAFFFIASDSLLSKVPNSIDNLVHNTHRLTTKIHQRYLTLHLAELTTGVDFGASRNLMTAYTPDNTTCNEFSIDAWLCSCRSFEYMKDIVKNEKDYKEVMKLVDEMLIETLYFLNMQLHMTFRLKKVCKQLVLQEILEVWGVPIDKTQEMIKVHVLVEGGAKFEILWLIKSRKRALRPGSFRTDQIFYRNRKRGSQLLFVNRLDKYEGPCEDLASSLHVPAKYCMCNEELLANAALSIKE</sequence>
<comment type="caution">
    <text evidence="1">The sequence shown here is derived from an EMBL/GenBank/DDBJ whole genome shotgun (WGS) entry which is preliminary data.</text>
</comment>
<organism evidence="1 2">
    <name type="scientific">Blepharisma stoltei</name>
    <dbReference type="NCBI Taxonomy" id="1481888"/>
    <lineage>
        <taxon>Eukaryota</taxon>
        <taxon>Sar</taxon>
        <taxon>Alveolata</taxon>
        <taxon>Ciliophora</taxon>
        <taxon>Postciliodesmatophora</taxon>
        <taxon>Heterotrichea</taxon>
        <taxon>Heterotrichida</taxon>
        <taxon>Blepharismidae</taxon>
        <taxon>Blepharisma</taxon>
    </lineage>
</organism>
<dbReference type="PANTHER" id="PTHR10974:SF1">
    <property type="entry name" value="FI08016P-RELATED"/>
    <property type="match status" value="1"/>
</dbReference>
<dbReference type="AlphaFoldDB" id="A0AAU9JMI8"/>
<dbReference type="Pfam" id="PF02995">
    <property type="entry name" value="DUF229"/>
    <property type="match status" value="1"/>
</dbReference>
<evidence type="ECO:0000313" key="1">
    <source>
        <dbReference type="EMBL" id="CAG9328106.1"/>
    </source>
</evidence>
<dbReference type="Proteomes" id="UP001162131">
    <property type="component" value="Unassembled WGS sequence"/>
</dbReference>
<dbReference type="PANTHER" id="PTHR10974">
    <property type="entry name" value="FI08016P-RELATED"/>
    <property type="match status" value="1"/>
</dbReference>
<evidence type="ECO:0000313" key="2">
    <source>
        <dbReference type="Proteomes" id="UP001162131"/>
    </source>
</evidence>